<evidence type="ECO:0000256" key="3">
    <source>
        <dbReference type="ARBA" id="ARBA00022840"/>
    </source>
</evidence>
<dbReference type="PROSITE" id="PS50067">
    <property type="entry name" value="KINESIN_MOTOR_2"/>
    <property type="match status" value="1"/>
</dbReference>
<dbReference type="SUPFAM" id="SSF52540">
    <property type="entry name" value="P-loop containing nucleoside triphosphate hydrolases"/>
    <property type="match status" value="1"/>
</dbReference>
<keyword evidence="2" id="KW-0547">Nucleotide-binding</keyword>
<evidence type="ECO:0000256" key="6">
    <source>
        <dbReference type="SAM" id="Coils"/>
    </source>
</evidence>
<protein>
    <recommendedName>
        <fullName evidence="8">Kinesin motor domain-containing protein</fullName>
    </recommendedName>
</protein>
<keyword evidence="3" id="KW-0067">ATP-binding</keyword>
<feature type="region of interest" description="Disordered" evidence="7">
    <location>
        <begin position="1"/>
        <end position="58"/>
    </location>
</feature>
<dbReference type="GO" id="GO:0003777">
    <property type="term" value="F:microtubule motor activity"/>
    <property type="evidence" value="ECO:0007669"/>
    <property type="project" value="InterPro"/>
</dbReference>
<comment type="similarity">
    <text evidence="5">Belongs to the TRAFAC class myosin-kinesin ATPase superfamily. Kinesin family.</text>
</comment>
<gene>
    <name evidence="9" type="ORF">DICVIV_13856</name>
</gene>
<dbReference type="OrthoDB" id="3176171at2759"/>
<keyword evidence="10" id="KW-1185">Reference proteome</keyword>
<keyword evidence="4" id="KW-0206">Cytoskeleton</keyword>
<dbReference type="PANTHER" id="PTHR47972">
    <property type="entry name" value="KINESIN-LIKE PROTEIN KLP-3"/>
    <property type="match status" value="1"/>
</dbReference>
<evidence type="ECO:0000313" key="9">
    <source>
        <dbReference type="EMBL" id="KJH40203.1"/>
    </source>
</evidence>
<dbReference type="GO" id="GO:0015630">
    <property type="term" value="C:microtubule cytoskeleton"/>
    <property type="evidence" value="ECO:0007669"/>
    <property type="project" value="TreeGrafter"/>
</dbReference>
<dbReference type="InterPro" id="IPR036961">
    <property type="entry name" value="Kinesin_motor_dom_sf"/>
</dbReference>
<reference evidence="10" key="2">
    <citation type="journal article" date="2016" name="Sci. Rep.">
        <title>Dictyocaulus viviparus genome, variome and transcriptome elucidate lungworm biology and support future intervention.</title>
        <authorList>
            <person name="McNulty S.N."/>
            <person name="Strube C."/>
            <person name="Rosa B.A."/>
            <person name="Martin J.C."/>
            <person name="Tyagi R."/>
            <person name="Choi Y.J."/>
            <person name="Wang Q."/>
            <person name="Hallsworth Pepin K."/>
            <person name="Zhang X."/>
            <person name="Ozersky P."/>
            <person name="Wilson R.K."/>
            <person name="Sternberg P.W."/>
            <person name="Gasser R.B."/>
            <person name="Mitreva M."/>
        </authorList>
    </citation>
    <scope>NUCLEOTIDE SEQUENCE [LARGE SCALE GENOMIC DNA]</scope>
    <source>
        <strain evidence="10">HannoverDv2000</strain>
    </source>
</reference>
<evidence type="ECO:0000256" key="1">
    <source>
        <dbReference type="ARBA" id="ARBA00004245"/>
    </source>
</evidence>
<dbReference type="Proteomes" id="UP000053766">
    <property type="component" value="Unassembled WGS sequence"/>
</dbReference>
<evidence type="ECO:0000256" key="5">
    <source>
        <dbReference type="PROSITE-ProRule" id="PRU00283"/>
    </source>
</evidence>
<dbReference type="GO" id="GO:0008017">
    <property type="term" value="F:microtubule binding"/>
    <property type="evidence" value="ECO:0007669"/>
    <property type="project" value="InterPro"/>
</dbReference>
<feature type="compositionally biased region" description="Polar residues" evidence="7">
    <location>
        <begin position="48"/>
        <end position="58"/>
    </location>
</feature>
<keyword evidence="6" id="KW-0175">Coiled coil</keyword>
<evidence type="ECO:0000313" key="10">
    <source>
        <dbReference type="Proteomes" id="UP000053766"/>
    </source>
</evidence>
<accession>A0A0D8X6S5</accession>
<dbReference type="AlphaFoldDB" id="A0A0D8X6S5"/>
<dbReference type="EMBL" id="KN717557">
    <property type="protein sequence ID" value="KJH40203.1"/>
    <property type="molecule type" value="Genomic_DNA"/>
</dbReference>
<comment type="caution">
    <text evidence="5">Lacks conserved residue(s) required for the propagation of feature annotation.</text>
</comment>
<dbReference type="Pfam" id="PF00225">
    <property type="entry name" value="Kinesin"/>
    <property type="match status" value="1"/>
</dbReference>
<evidence type="ECO:0000259" key="8">
    <source>
        <dbReference type="PROSITE" id="PS50067"/>
    </source>
</evidence>
<dbReference type="STRING" id="29172.A0A0D8X6S5"/>
<proteinExistence type="inferred from homology"/>
<evidence type="ECO:0000256" key="4">
    <source>
        <dbReference type="ARBA" id="ARBA00023212"/>
    </source>
</evidence>
<dbReference type="PANTHER" id="PTHR47972:SF28">
    <property type="entry name" value="KINESIN-LIKE PROTEIN KLP-3"/>
    <property type="match status" value="1"/>
</dbReference>
<sequence>MEGDRATPRPEPLGNRSNIRRPITAKDRPSVSSSVQATRNHKRRSIGNLRSRTSGTPAKRNLTTLDSYCLLVTNRIKSYANCLVIQRLPDTLIIRRATTLALIGNESRYLQKTEHLNITFLVAQPLPDTLKTGRTTLAAIESIVVKGREIAIPADFDSKLTIFLTQLLLHGEIRPEMLEDLGVYQETFYLEAESVRMKNESVGRLRNIECLLSDLSRKRDELREKDEEIRLAHDTVVDLKGKLTQTFEFQRVYGPNMSQAHVFNDVQELITVIVILGEGDSEGLIPRAVKFFFLAKDKLSDLDWRFEFKASFAEMYNEEVYDLLAERKKLELKMGASSTAV</sequence>
<evidence type="ECO:0000256" key="2">
    <source>
        <dbReference type="ARBA" id="ARBA00022741"/>
    </source>
</evidence>
<dbReference type="InterPro" id="IPR027640">
    <property type="entry name" value="Kinesin-like_fam"/>
</dbReference>
<comment type="subcellular location">
    <subcellularLocation>
        <location evidence="1">Cytoplasm</location>
        <location evidence="1">Cytoskeleton</location>
    </subcellularLocation>
</comment>
<dbReference type="Gene3D" id="3.40.850.10">
    <property type="entry name" value="Kinesin motor domain"/>
    <property type="match status" value="1"/>
</dbReference>
<name>A0A0D8X6S5_DICVI</name>
<dbReference type="GO" id="GO:0007018">
    <property type="term" value="P:microtubule-based movement"/>
    <property type="evidence" value="ECO:0007669"/>
    <property type="project" value="InterPro"/>
</dbReference>
<keyword evidence="4" id="KW-0963">Cytoplasm</keyword>
<dbReference type="GO" id="GO:0005524">
    <property type="term" value="F:ATP binding"/>
    <property type="evidence" value="ECO:0007669"/>
    <property type="project" value="UniProtKB-KW"/>
</dbReference>
<reference evidence="9 10" key="1">
    <citation type="submission" date="2013-11" db="EMBL/GenBank/DDBJ databases">
        <title>Draft genome of the bovine lungworm Dictyocaulus viviparus.</title>
        <authorList>
            <person name="Mitreva M."/>
        </authorList>
    </citation>
    <scope>NUCLEOTIDE SEQUENCE [LARGE SCALE GENOMIC DNA]</scope>
    <source>
        <strain evidence="9 10">HannoverDv2000</strain>
    </source>
</reference>
<evidence type="ECO:0000256" key="7">
    <source>
        <dbReference type="SAM" id="MobiDB-lite"/>
    </source>
</evidence>
<dbReference type="InterPro" id="IPR027417">
    <property type="entry name" value="P-loop_NTPase"/>
</dbReference>
<organism evidence="9 10">
    <name type="scientific">Dictyocaulus viviparus</name>
    <name type="common">Bovine lungworm</name>
    <dbReference type="NCBI Taxonomy" id="29172"/>
    <lineage>
        <taxon>Eukaryota</taxon>
        <taxon>Metazoa</taxon>
        <taxon>Ecdysozoa</taxon>
        <taxon>Nematoda</taxon>
        <taxon>Chromadorea</taxon>
        <taxon>Rhabditida</taxon>
        <taxon>Rhabditina</taxon>
        <taxon>Rhabditomorpha</taxon>
        <taxon>Strongyloidea</taxon>
        <taxon>Metastrongylidae</taxon>
        <taxon>Dictyocaulus</taxon>
    </lineage>
</organism>
<dbReference type="InterPro" id="IPR001752">
    <property type="entry name" value="Kinesin_motor_dom"/>
</dbReference>
<feature type="domain" description="Kinesin motor" evidence="8">
    <location>
        <begin position="275"/>
        <end position="341"/>
    </location>
</feature>
<feature type="coiled-coil region" evidence="6">
    <location>
        <begin position="205"/>
        <end position="232"/>
    </location>
</feature>